<accession>A0A5E4NAP1</accession>
<evidence type="ECO:0000259" key="3">
    <source>
        <dbReference type="PROSITE" id="PS51031"/>
    </source>
</evidence>
<organism evidence="4 5">
    <name type="scientific">Cinara cedri</name>
    <dbReference type="NCBI Taxonomy" id="506608"/>
    <lineage>
        <taxon>Eukaryota</taxon>
        <taxon>Metazoa</taxon>
        <taxon>Ecdysozoa</taxon>
        <taxon>Arthropoda</taxon>
        <taxon>Hexapoda</taxon>
        <taxon>Insecta</taxon>
        <taxon>Pterygota</taxon>
        <taxon>Neoptera</taxon>
        <taxon>Paraneoptera</taxon>
        <taxon>Hemiptera</taxon>
        <taxon>Sternorrhyncha</taxon>
        <taxon>Aphidomorpha</taxon>
        <taxon>Aphidoidea</taxon>
        <taxon>Aphididae</taxon>
        <taxon>Lachninae</taxon>
        <taxon>Cinara</taxon>
    </lineage>
</organism>
<gene>
    <name evidence="4" type="ORF">CINCED_3A023247</name>
</gene>
<name>A0A5E4NAP1_9HEMI</name>
<evidence type="ECO:0000313" key="4">
    <source>
        <dbReference type="EMBL" id="VVC40750.1"/>
    </source>
</evidence>
<dbReference type="PANTHER" id="PTHR12243">
    <property type="entry name" value="MADF DOMAIN TRANSCRIPTION FACTOR"/>
    <property type="match status" value="1"/>
</dbReference>
<evidence type="ECO:0000313" key="5">
    <source>
        <dbReference type="Proteomes" id="UP000325440"/>
    </source>
</evidence>
<protein>
    <submittedName>
        <fullName evidence="4">BESS motif,MADF domain</fullName>
    </submittedName>
</protein>
<comment type="subcellular location">
    <subcellularLocation>
        <location evidence="1">Nucleus</location>
    </subcellularLocation>
</comment>
<dbReference type="InterPro" id="IPR004210">
    <property type="entry name" value="BESS_motif"/>
</dbReference>
<dbReference type="EMBL" id="CABPRJ010001907">
    <property type="protein sequence ID" value="VVC40750.1"/>
    <property type="molecule type" value="Genomic_DNA"/>
</dbReference>
<dbReference type="Pfam" id="PF02944">
    <property type="entry name" value="BESS"/>
    <property type="match status" value="1"/>
</dbReference>
<dbReference type="Proteomes" id="UP000325440">
    <property type="component" value="Unassembled WGS sequence"/>
</dbReference>
<feature type="domain" description="MADF" evidence="2">
    <location>
        <begin position="4"/>
        <end position="91"/>
    </location>
</feature>
<sequence length="240" mass="27570">MEEQLIGEIERRPVLYDRSVQACKKMSARDEAWREVAEIMKQSEAEVKKRWRTLRDSFMRFHRLQRTFGPKGKKKMWIYYNEMAFLVPHIEPRDYKMSGSNEYEYNDDTMDNNSGGRLPEPQPADMVSIASDMCEAELTTPPPQPMMVGSAAGCPCYNGGGIHVHQEPAASMMMLEQPGGGKRMRRSDESYDPVADSDEHFALSCVAALHRLPVRKNAEMRMRILHMLYEAEYGEEPALK</sequence>
<dbReference type="Pfam" id="PF10545">
    <property type="entry name" value="MADF_DNA_bdg"/>
    <property type="match status" value="1"/>
</dbReference>
<dbReference type="PROSITE" id="PS51031">
    <property type="entry name" value="BESS"/>
    <property type="match status" value="1"/>
</dbReference>
<dbReference type="GO" id="GO:0003677">
    <property type="term" value="F:DNA binding"/>
    <property type="evidence" value="ECO:0007669"/>
    <property type="project" value="InterPro"/>
</dbReference>
<feature type="domain" description="BESS" evidence="3">
    <location>
        <begin position="195"/>
        <end position="234"/>
    </location>
</feature>
<dbReference type="GO" id="GO:0005667">
    <property type="term" value="C:transcription regulator complex"/>
    <property type="evidence" value="ECO:0007669"/>
    <property type="project" value="TreeGrafter"/>
</dbReference>
<dbReference type="InterPro" id="IPR039353">
    <property type="entry name" value="TF_Adf1"/>
</dbReference>
<reference evidence="4 5" key="1">
    <citation type="submission" date="2019-08" db="EMBL/GenBank/DDBJ databases">
        <authorList>
            <person name="Alioto T."/>
            <person name="Alioto T."/>
            <person name="Gomez Garrido J."/>
        </authorList>
    </citation>
    <scope>NUCLEOTIDE SEQUENCE [LARGE SCALE GENOMIC DNA]</scope>
</reference>
<dbReference type="SMART" id="SM00595">
    <property type="entry name" value="MADF"/>
    <property type="match status" value="1"/>
</dbReference>
<proteinExistence type="predicted"/>
<dbReference type="OrthoDB" id="6147983at2759"/>
<dbReference type="GO" id="GO:0005634">
    <property type="term" value="C:nucleus"/>
    <property type="evidence" value="ECO:0007669"/>
    <property type="project" value="UniProtKB-SubCell"/>
</dbReference>
<keyword evidence="1" id="KW-0539">Nucleus</keyword>
<evidence type="ECO:0000259" key="2">
    <source>
        <dbReference type="PROSITE" id="PS51029"/>
    </source>
</evidence>
<dbReference type="PROSITE" id="PS51029">
    <property type="entry name" value="MADF"/>
    <property type="match status" value="1"/>
</dbReference>
<keyword evidence="5" id="KW-1185">Reference proteome</keyword>
<dbReference type="PANTHER" id="PTHR12243:SF67">
    <property type="entry name" value="COREPRESSOR OF PANGOLIN, ISOFORM A-RELATED"/>
    <property type="match status" value="1"/>
</dbReference>
<dbReference type="GO" id="GO:0006357">
    <property type="term" value="P:regulation of transcription by RNA polymerase II"/>
    <property type="evidence" value="ECO:0007669"/>
    <property type="project" value="TreeGrafter"/>
</dbReference>
<dbReference type="AlphaFoldDB" id="A0A5E4NAP1"/>
<evidence type="ECO:0000256" key="1">
    <source>
        <dbReference type="PROSITE-ProRule" id="PRU00371"/>
    </source>
</evidence>
<dbReference type="InterPro" id="IPR006578">
    <property type="entry name" value="MADF-dom"/>
</dbReference>